<dbReference type="VEuPathDB" id="VectorBase:AALB20_034393"/>
<feature type="region of interest" description="Disordered" evidence="10">
    <location>
        <begin position="774"/>
        <end position="804"/>
    </location>
</feature>
<evidence type="ECO:0000256" key="3">
    <source>
        <dbReference type="ARBA" id="ARBA00022433"/>
    </source>
</evidence>
<proteinExistence type="inferred from homology"/>
<keyword evidence="6" id="KW-0518">Myosin</keyword>
<dbReference type="AlphaFoldDB" id="A0A182FDZ4"/>
<feature type="coiled-coil region" evidence="9">
    <location>
        <begin position="862"/>
        <end position="946"/>
    </location>
</feature>
<dbReference type="GO" id="GO:0030239">
    <property type="term" value="P:myofibril assembly"/>
    <property type="evidence" value="ECO:0007669"/>
    <property type="project" value="UniProtKB-ARBA"/>
</dbReference>
<dbReference type="PANTHER" id="PTHR45615">
    <property type="entry name" value="MYOSIN HEAVY CHAIN, NON-MUSCLE"/>
    <property type="match status" value="1"/>
</dbReference>
<keyword evidence="4" id="KW-0963">Cytoplasm</keyword>
<keyword evidence="13" id="KW-1185">Reference proteome</keyword>
<dbReference type="GO" id="GO:0051015">
    <property type="term" value="F:actin filament binding"/>
    <property type="evidence" value="ECO:0007669"/>
    <property type="project" value="TreeGrafter"/>
</dbReference>
<feature type="coiled-coil region" evidence="9">
    <location>
        <begin position="1003"/>
        <end position="1199"/>
    </location>
</feature>
<dbReference type="Proteomes" id="UP000069272">
    <property type="component" value="Chromosome 3L"/>
</dbReference>
<evidence type="ECO:0000256" key="1">
    <source>
        <dbReference type="ARBA" id="ARBA00004657"/>
    </source>
</evidence>
<evidence type="ECO:0000256" key="6">
    <source>
        <dbReference type="ARBA" id="ARBA00023123"/>
    </source>
</evidence>
<dbReference type="Pfam" id="PF01576">
    <property type="entry name" value="Myosin_tail_1"/>
    <property type="match status" value="2"/>
</dbReference>
<evidence type="ECO:0000256" key="4">
    <source>
        <dbReference type="ARBA" id="ARBA00022490"/>
    </source>
</evidence>
<dbReference type="InterPro" id="IPR014751">
    <property type="entry name" value="XRCC4-like_C"/>
</dbReference>
<dbReference type="SUPFAM" id="SSF90257">
    <property type="entry name" value="Myosin rod fragments"/>
    <property type="match status" value="2"/>
</dbReference>
<dbReference type="GO" id="GO:0030016">
    <property type="term" value="C:myofibril"/>
    <property type="evidence" value="ECO:0007669"/>
    <property type="project" value="UniProtKB-SubCell"/>
</dbReference>
<dbReference type="InterPro" id="IPR002928">
    <property type="entry name" value="Myosin_tail"/>
</dbReference>
<evidence type="ECO:0000256" key="7">
    <source>
        <dbReference type="ARBA" id="ARBA00023175"/>
    </source>
</evidence>
<evidence type="ECO:0000256" key="8">
    <source>
        <dbReference type="ARBA" id="ARBA00023179"/>
    </source>
</evidence>
<reference evidence="12 13" key="1">
    <citation type="journal article" date="2017" name="G3 (Bethesda)">
        <title>The Physical Genome Mapping of Anopheles albimanus Corrected Scaffold Misassemblies and Identified Interarm Rearrangements in Genus Anopheles.</title>
        <authorList>
            <person name="Artemov G.N."/>
            <person name="Peery A.N."/>
            <person name="Jiang X."/>
            <person name="Tu Z."/>
            <person name="Stegniy V.N."/>
            <person name="Sharakhova M.V."/>
            <person name="Sharakhov I.V."/>
        </authorList>
    </citation>
    <scope>NUCLEOTIDE SEQUENCE [LARGE SCALE GENOMIC DNA]</scope>
    <source>
        <strain evidence="12 13">ALBI9_A</strain>
    </source>
</reference>
<dbReference type="FunFam" id="1.20.5.340:FF:000035">
    <property type="entry name" value="Paramyosin, long form"/>
    <property type="match status" value="1"/>
</dbReference>
<organism evidence="12 13">
    <name type="scientific">Anopheles albimanus</name>
    <name type="common">New world malaria mosquito</name>
    <dbReference type="NCBI Taxonomy" id="7167"/>
    <lineage>
        <taxon>Eukaryota</taxon>
        <taxon>Metazoa</taxon>
        <taxon>Ecdysozoa</taxon>
        <taxon>Arthropoda</taxon>
        <taxon>Hexapoda</taxon>
        <taxon>Insecta</taxon>
        <taxon>Pterygota</taxon>
        <taxon>Neoptera</taxon>
        <taxon>Endopterygota</taxon>
        <taxon>Diptera</taxon>
        <taxon>Nematocera</taxon>
        <taxon>Culicoidea</taxon>
        <taxon>Culicidae</taxon>
        <taxon>Anophelinae</taxon>
        <taxon>Anopheles</taxon>
    </lineage>
</organism>
<evidence type="ECO:0000256" key="10">
    <source>
        <dbReference type="SAM" id="MobiDB-lite"/>
    </source>
</evidence>
<evidence type="ECO:0000259" key="11">
    <source>
        <dbReference type="Pfam" id="PF01576"/>
    </source>
</evidence>
<feature type="compositionally biased region" description="Polar residues" evidence="10">
    <location>
        <begin position="788"/>
        <end position="804"/>
    </location>
</feature>
<feature type="domain" description="Myosin tail" evidence="11">
    <location>
        <begin position="868"/>
        <end position="1199"/>
    </location>
</feature>
<feature type="compositionally biased region" description="Polar residues" evidence="10">
    <location>
        <begin position="18"/>
        <end position="27"/>
    </location>
</feature>
<name>A0A182FDZ4_ANOAL</name>
<feature type="coiled-coil region" evidence="9">
    <location>
        <begin position="155"/>
        <end position="231"/>
    </location>
</feature>
<feature type="compositionally biased region" description="Basic and acidic residues" evidence="10">
    <location>
        <begin position="775"/>
        <end position="786"/>
    </location>
</feature>
<dbReference type="EnsemblMetazoa" id="AALB004735-RA">
    <property type="protein sequence ID" value="AALB004735-PA"/>
    <property type="gene ID" value="AALB004735"/>
</dbReference>
<feature type="coiled-coil region" evidence="9">
    <location>
        <begin position="70"/>
        <end position="111"/>
    </location>
</feature>
<feature type="domain" description="Myosin tail" evidence="11">
    <location>
        <begin position="71"/>
        <end position="546"/>
    </location>
</feature>
<feature type="region of interest" description="Disordered" evidence="10">
    <location>
        <begin position="1"/>
        <end position="40"/>
    </location>
</feature>
<dbReference type="VEuPathDB" id="VectorBase:AALB004735"/>
<dbReference type="STRING" id="7167.A0A182FDZ4"/>
<keyword evidence="5 9" id="KW-0175">Coiled coil</keyword>
<accession>A0A182FDZ4</accession>
<dbReference type="Gene3D" id="1.20.5.340">
    <property type="match status" value="2"/>
</dbReference>
<evidence type="ECO:0000256" key="9">
    <source>
        <dbReference type="SAM" id="Coils"/>
    </source>
</evidence>
<dbReference type="GO" id="GO:0032982">
    <property type="term" value="C:myosin filament"/>
    <property type="evidence" value="ECO:0007669"/>
    <property type="project" value="UniProtKB-KW"/>
</dbReference>
<evidence type="ECO:0000313" key="12">
    <source>
        <dbReference type="EnsemblMetazoa" id="AALB004735-PA"/>
    </source>
</evidence>
<evidence type="ECO:0000256" key="2">
    <source>
        <dbReference type="ARBA" id="ARBA00008447"/>
    </source>
</evidence>
<protein>
    <recommendedName>
        <fullName evidence="11">Myosin tail domain-containing protein</fullName>
    </recommendedName>
</protein>
<sequence length="1227" mass="142582">ACSSAEQKGALQRVAQKQPLNTSPAQNKSHKIETMSSSAVTTKTSKYTYRSSGGGTADVSIEYSADLSALSRLEDKLRLLQEDLESERGLRQRIEREKADLSVQVIQLSERLEEAEGGAEGQLEINRKRDAELTKLRKLLEDVHLESEETAHILKRKHQEIVSDFNEQIEALTKAKQRVEKEKSKLQAEIYELLSQVESVSKDKQISIKTIEKLEVQVTELNIRIEELNRTVVDITSHKTRLSQENIDLVKSVQDLKLSVESISFSKTQLNSQLEEARRRLEEDDRRRSMLESSLHQVETELESIRLQLEEESEARLDLERQLVKANGEAGTFKSKYEAECMARTEEVEEIRRKYTVRITESEEHIESLQARLSKLEKEKSRLTSEIEILIIDLEKANNGIREYTKRIEILEKTNIEIKTRLEETIALYDASQRDLRQRTADFQRLSHELDKTREQKDQLGRDNNKLQSELHEARSNVTELTRRLHEYEIELRRLENEREELTAAYKEAEAGRKAEEKRAQALSAEYGQFRHDTERRLLEKDEEIEVIRDYVNLESLSQIKINRKCATMAPLFALDNRCERRERLIPTQIWENNYGHAMHYYQPMIDYLDAKRADTHDTGRRQDEELLPDPRCPYLPYSEERGLNRYHTGYFHFRPYSGQEVRQLADEAVDTAQRYLPDYRSNIKRSVLSLTATADAARLRKHVPADSVIERYQRKVAERNAQETASERRNRMALIKRTQFYGDLKSADDELSPQLKKAIKGKSADQIKNILLNESRRTRESEERSSQYNRVSSSTVRQTSGSRANSEVRYIVKRTTSTVDVSQAAEEASSQYKAVHTSVDNVRREIKNFAVKTQEFLHDTSKQTSIEIEQLNARVVEAETKLKSEVQRIKKKLQIQITELEMSLDVANHTNIELQKTIKKQSLQLTEMQAHYEEIQRQLQSTVDQYGIAQRRIQSLTGELEEIRVNYDSSLRAKRQVEVSLEEATTRINELSVVNANYASLKSKLESELQTLAADYEEVTRELRVSDERYQKIQVELKHTVELLHEEQERIVKIEAIKKSLEVEVKQLSIRLEEVEVNAVAGSRRIINKLEARLRDIEVELDEERRKHAETIKILRKKERSVKEVYIQIEEDQKNIQILQDALEKANQKIAAYKRQLVEQEQTSQQTVTKVRRFQRELEAAEDRADVAESNLTLVRAKHRTFVTTSSVPGSQVYLVQETTRTVNES</sequence>
<evidence type="ECO:0000313" key="13">
    <source>
        <dbReference type="Proteomes" id="UP000069272"/>
    </source>
</evidence>
<keyword evidence="7" id="KW-0505">Motor protein</keyword>
<comment type="similarity">
    <text evidence="2">Belongs to the paramyosin family.</text>
</comment>
<keyword evidence="8" id="KW-0514">Muscle protein</keyword>
<feature type="coiled-coil region" evidence="9">
    <location>
        <begin position="267"/>
        <end position="526"/>
    </location>
</feature>
<dbReference type="GO" id="GO:0000146">
    <property type="term" value="F:microfilament motor activity"/>
    <property type="evidence" value="ECO:0007669"/>
    <property type="project" value="TreeGrafter"/>
</dbReference>
<comment type="subcellular location">
    <subcellularLocation>
        <location evidence="1">Cytoplasm</location>
        <location evidence="1">Myofibril</location>
    </subcellularLocation>
</comment>
<dbReference type="PANTHER" id="PTHR45615:SF40">
    <property type="entry name" value="MYOSIN HEAVY CHAIN, NON-MUSCLE"/>
    <property type="match status" value="1"/>
</dbReference>
<dbReference type="GO" id="GO:0016460">
    <property type="term" value="C:myosin II complex"/>
    <property type="evidence" value="ECO:0007669"/>
    <property type="project" value="TreeGrafter"/>
</dbReference>
<evidence type="ECO:0000256" key="5">
    <source>
        <dbReference type="ARBA" id="ARBA00023054"/>
    </source>
</evidence>
<dbReference type="Gene3D" id="1.20.5.370">
    <property type="match status" value="1"/>
</dbReference>
<keyword evidence="3" id="KW-0787">Thick filament</keyword>
<reference evidence="12" key="2">
    <citation type="submission" date="2022-08" db="UniProtKB">
        <authorList>
            <consortium name="EnsemblMetazoa"/>
        </authorList>
    </citation>
    <scope>IDENTIFICATION</scope>
    <source>
        <strain evidence="12">STECLA/ALBI9_A</strain>
    </source>
</reference>